<proteinExistence type="predicted"/>
<organism evidence="2 3">
    <name type="scientific">Morus notabilis</name>
    <dbReference type="NCBI Taxonomy" id="981085"/>
    <lineage>
        <taxon>Eukaryota</taxon>
        <taxon>Viridiplantae</taxon>
        <taxon>Streptophyta</taxon>
        <taxon>Embryophyta</taxon>
        <taxon>Tracheophyta</taxon>
        <taxon>Spermatophyta</taxon>
        <taxon>Magnoliopsida</taxon>
        <taxon>eudicotyledons</taxon>
        <taxon>Gunneridae</taxon>
        <taxon>Pentapetalae</taxon>
        <taxon>rosids</taxon>
        <taxon>fabids</taxon>
        <taxon>Rosales</taxon>
        <taxon>Moraceae</taxon>
        <taxon>Moreae</taxon>
        <taxon>Morus</taxon>
    </lineage>
</organism>
<dbReference type="Proteomes" id="UP000030645">
    <property type="component" value="Unassembled WGS sequence"/>
</dbReference>
<protein>
    <submittedName>
        <fullName evidence="2">F-box protein</fullName>
    </submittedName>
</protein>
<reference evidence="3" key="1">
    <citation type="submission" date="2013-01" db="EMBL/GenBank/DDBJ databases">
        <title>Draft Genome Sequence of a Mulberry Tree, Morus notabilis C.K. Schneid.</title>
        <authorList>
            <person name="He N."/>
            <person name="Zhao S."/>
        </authorList>
    </citation>
    <scope>NUCLEOTIDE SEQUENCE</scope>
</reference>
<evidence type="ECO:0000256" key="1">
    <source>
        <dbReference type="SAM" id="MobiDB-lite"/>
    </source>
</evidence>
<evidence type="ECO:0000313" key="3">
    <source>
        <dbReference type="Proteomes" id="UP000030645"/>
    </source>
</evidence>
<dbReference type="SUPFAM" id="SSF48403">
    <property type="entry name" value="Ankyrin repeat"/>
    <property type="match status" value="1"/>
</dbReference>
<dbReference type="InterPro" id="IPR032675">
    <property type="entry name" value="LRR_dom_sf"/>
</dbReference>
<dbReference type="Gene3D" id="1.25.40.20">
    <property type="entry name" value="Ankyrin repeat-containing domain"/>
    <property type="match status" value="2"/>
</dbReference>
<dbReference type="Gene3D" id="3.80.10.10">
    <property type="entry name" value="Ribonuclease Inhibitor"/>
    <property type="match status" value="1"/>
</dbReference>
<feature type="region of interest" description="Disordered" evidence="1">
    <location>
        <begin position="1"/>
        <end position="23"/>
    </location>
</feature>
<dbReference type="AlphaFoldDB" id="W9REH3"/>
<dbReference type="InterPro" id="IPR036770">
    <property type="entry name" value="Ankyrin_rpt-contain_sf"/>
</dbReference>
<name>W9REH3_9ROSA</name>
<keyword evidence="3" id="KW-1185">Reference proteome</keyword>
<dbReference type="InterPro" id="IPR006553">
    <property type="entry name" value="Leu-rich_rpt_Cys-con_subtyp"/>
</dbReference>
<accession>W9REH3</accession>
<sequence>MSSNSNISTEGTSKSTDDHQMSTNSMLREELFTKVMKDKWEEVVAIHVKDQRAYKTKITSSGLTALHIAIMRVRKEIVENLVDKLINKRDNNNNIINDVDVVSEAKEILRTENNQGQTPLHIAAATGSTRMCKCIAGVDKSLVRALDKKGQTPLFRAVAYDRYRAFLCLHSIVCRDGGTDMVIDVIKYCRRDDGLTILHEAIIREHFDLAFQIIHLYKELVNCVDKEGELPLHALARKSAAFKSGINLKGRDKIIYNCISIKELEFDFEALQKNSDPKEGLKDKNADPAGQNKQSSFLKSIRLLWRNVTQAGSNIAHQKRYDFSASYISCVEYYVKLVSRKILPVVLGYAKISAHKFAQGIEDEHLELVKSKISNKGIEAITGACPNLKVFSIYWNIRVTDIGISHLVRNCKYVIDLNLSGCKNLTDKGLQLVAEQYPDLESLNLTSFSNETYKSIAILSHLKYSDLCGAQDLTSFPTDWPFGRPILLPPVDQSLLHRPTGGDEPLCYRSADDNLHSFLNLFGLSKKKKKTATTSQGQEESGSGSGSSSRGGGRFNELMAYLSEGLVIDSSEMFDLVE</sequence>
<evidence type="ECO:0000313" key="2">
    <source>
        <dbReference type="EMBL" id="EXB86895.1"/>
    </source>
</evidence>
<gene>
    <name evidence="2" type="ORF">L484_007318</name>
</gene>
<feature type="compositionally biased region" description="Polar residues" evidence="1">
    <location>
        <begin position="1"/>
        <end position="14"/>
    </location>
</feature>
<dbReference type="SUPFAM" id="SSF52047">
    <property type="entry name" value="RNI-like"/>
    <property type="match status" value="1"/>
</dbReference>
<dbReference type="eggNOG" id="KOG1947">
    <property type="taxonomic scope" value="Eukaryota"/>
</dbReference>
<dbReference type="InterPro" id="IPR002110">
    <property type="entry name" value="Ankyrin_rpt"/>
</dbReference>
<dbReference type="STRING" id="981085.W9REH3"/>
<dbReference type="PANTHER" id="PTHR24121">
    <property type="entry name" value="NO MECHANORECEPTOR POTENTIAL C, ISOFORM D-RELATED"/>
    <property type="match status" value="1"/>
</dbReference>
<dbReference type="SMART" id="SM00248">
    <property type="entry name" value="ANK"/>
    <property type="match status" value="3"/>
</dbReference>
<feature type="region of interest" description="Disordered" evidence="1">
    <location>
        <begin position="530"/>
        <end position="551"/>
    </location>
</feature>
<dbReference type="Pfam" id="PF12796">
    <property type="entry name" value="Ank_2"/>
    <property type="match status" value="1"/>
</dbReference>
<dbReference type="SMART" id="SM00367">
    <property type="entry name" value="LRR_CC"/>
    <property type="match status" value="3"/>
</dbReference>
<dbReference type="PANTHER" id="PTHR24121:SF15">
    <property type="entry name" value="ANKYRIN REPEAT PROTEIN"/>
    <property type="match status" value="1"/>
</dbReference>
<dbReference type="EMBL" id="KE344921">
    <property type="protein sequence ID" value="EXB86895.1"/>
    <property type="molecule type" value="Genomic_DNA"/>
</dbReference>